<dbReference type="SUPFAM" id="SSF56954">
    <property type="entry name" value="Outer membrane efflux proteins (OEP)"/>
    <property type="match status" value="1"/>
</dbReference>
<organism evidence="9 10">
    <name type="scientific">Sedimentibacter acidaminivorans</name>
    <dbReference type="NCBI Taxonomy" id="913099"/>
    <lineage>
        <taxon>Bacteria</taxon>
        <taxon>Bacillati</taxon>
        <taxon>Bacillota</taxon>
        <taxon>Tissierellia</taxon>
        <taxon>Sedimentibacter</taxon>
    </lineage>
</organism>
<dbReference type="RefSeq" id="WP_209512655.1">
    <property type="nucleotide sequence ID" value="NZ_JAGGKS010000009.1"/>
</dbReference>
<dbReference type="Gene3D" id="1.20.1600.10">
    <property type="entry name" value="Outer membrane efflux proteins (OEP)"/>
    <property type="match status" value="1"/>
</dbReference>
<feature type="coiled-coil region" evidence="6">
    <location>
        <begin position="95"/>
        <end position="125"/>
    </location>
</feature>
<keyword evidence="10" id="KW-1185">Reference proteome</keyword>
<evidence type="ECO:0000313" key="9">
    <source>
        <dbReference type="EMBL" id="MBP1926934.1"/>
    </source>
</evidence>
<keyword evidence="2" id="KW-1134">Transmembrane beta strand</keyword>
<feature type="compositionally biased region" description="Basic and acidic residues" evidence="7">
    <location>
        <begin position="43"/>
        <end position="54"/>
    </location>
</feature>
<evidence type="ECO:0000256" key="7">
    <source>
        <dbReference type="SAM" id="MobiDB-lite"/>
    </source>
</evidence>
<dbReference type="Proteomes" id="UP001519342">
    <property type="component" value="Unassembled WGS sequence"/>
</dbReference>
<feature type="chain" id="PRO_5046385729" evidence="8">
    <location>
        <begin position="26"/>
        <end position="549"/>
    </location>
</feature>
<keyword evidence="6" id="KW-0175">Coiled coil</keyword>
<feature type="signal peptide" evidence="8">
    <location>
        <begin position="1"/>
        <end position="25"/>
    </location>
</feature>
<evidence type="ECO:0000256" key="6">
    <source>
        <dbReference type="SAM" id="Coils"/>
    </source>
</evidence>
<gene>
    <name evidence="9" type="ORF">J2Z76_002806</name>
</gene>
<comment type="caution">
    <text evidence="9">The sequence shown here is derived from an EMBL/GenBank/DDBJ whole genome shotgun (WGS) entry which is preliminary data.</text>
</comment>
<keyword evidence="8" id="KW-0732">Signal</keyword>
<evidence type="ECO:0000256" key="3">
    <source>
        <dbReference type="ARBA" id="ARBA00022692"/>
    </source>
</evidence>
<keyword evidence="5" id="KW-0998">Cell outer membrane</keyword>
<keyword evidence="4" id="KW-0472">Membrane</keyword>
<name>A0ABS4GGZ3_9FIRM</name>
<dbReference type="EMBL" id="JAGGKS010000009">
    <property type="protein sequence ID" value="MBP1926934.1"/>
    <property type="molecule type" value="Genomic_DNA"/>
</dbReference>
<dbReference type="PANTHER" id="PTHR30026">
    <property type="entry name" value="OUTER MEMBRANE PROTEIN TOLC"/>
    <property type="match status" value="1"/>
</dbReference>
<evidence type="ECO:0000256" key="5">
    <source>
        <dbReference type="ARBA" id="ARBA00023237"/>
    </source>
</evidence>
<evidence type="ECO:0000256" key="1">
    <source>
        <dbReference type="ARBA" id="ARBA00004442"/>
    </source>
</evidence>
<feature type="region of interest" description="Disordered" evidence="7">
    <location>
        <begin position="31"/>
        <end position="61"/>
    </location>
</feature>
<keyword evidence="3" id="KW-0812">Transmembrane</keyword>
<evidence type="ECO:0000256" key="4">
    <source>
        <dbReference type="ARBA" id="ARBA00023136"/>
    </source>
</evidence>
<accession>A0ABS4GGZ3</accession>
<dbReference type="InterPro" id="IPR051906">
    <property type="entry name" value="TolC-like"/>
</dbReference>
<dbReference type="PANTHER" id="PTHR30026:SF20">
    <property type="entry name" value="OUTER MEMBRANE PROTEIN TOLC"/>
    <property type="match status" value="1"/>
</dbReference>
<sequence length="549" mass="61497">MSSKNLITYICVTMIFLSSFRSVYAETISTPEAPPYTLPSSSDDEKSEKNKDSTNDGNVEQTLNLTAESAVEYGLEHSKDIQILENKIQIAIIATQNANSNSKDLKDAKESLQDASNEIFDKRKLLNSKQEQLDKAKAALDMGIAPSSIEYTDPTGNPITISAGSNIKDKLVKCGYSSAEAEYISGKISEKVEAGLKSSQGTIDQSNVALNEAQTTLELKKEEFNSVLKDTSETLNTKIDFGSIIKLDANDASELMVTMAGVNLNVTRYAKGIYRNQIAMLIQKNYYDALYAEKIFELKKIAKERGEKQYNMVKLSYENGMKAKDDFLLSKMYYDSTVISCRLAEANYKNAIFELKKNMNLDMNTEITLEDSMLKDTTEESLEDGLKTGLTNRIEIQQTLGQLMIYQLNEKILNSRAEYRSDTKGRKEAKLLREGAELQLDKTKTIVTYEINQSYETMVAVGEMLEASNELIKNAEEVESIAKLKYEQGFGAENSLLKQMNLEESSGTIVELIAAQEKLSEVESQVAQIRYNYTMAKIKYYNDAGILIY</sequence>
<protein>
    <submittedName>
        <fullName evidence="9">Outer membrane protein TolC</fullName>
    </submittedName>
</protein>
<proteinExistence type="predicted"/>
<reference evidence="9 10" key="1">
    <citation type="submission" date="2021-03" db="EMBL/GenBank/DDBJ databases">
        <title>Genomic Encyclopedia of Type Strains, Phase IV (KMG-IV): sequencing the most valuable type-strain genomes for metagenomic binning, comparative biology and taxonomic classification.</title>
        <authorList>
            <person name="Goeker M."/>
        </authorList>
    </citation>
    <scope>NUCLEOTIDE SEQUENCE [LARGE SCALE GENOMIC DNA]</scope>
    <source>
        <strain evidence="9 10">DSM 24004</strain>
    </source>
</reference>
<evidence type="ECO:0000256" key="2">
    <source>
        <dbReference type="ARBA" id="ARBA00022452"/>
    </source>
</evidence>
<evidence type="ECO:0000313" key="10">
    <source>
        <dbReference type="Proteomes" id="UP001519342"/>
    </source>
</evidence>
<evidence type="ECO:0000256" key="8">
    <source>
        <dbReference type="SAM" id="SignalP"/>
    </source>
</evidence>
<comment type="subcellular location">
    <subcellularLocation>
        <location evidence="1">Cell outer membrane</location>
    </subcellularLocation>
</comment>